<feature type="compositionally biased region" description="Basic residues" evidence="2">
    <location>
        <begin position="872"/>
        <end position="886"/>
    </location>
</feature>
<feature type="compositionally biased region" description="Basic residues" evidence="2">
    <location>
        <begin position="227"/>
        <end position="252"/>
    </location>
</feature>
<feature type="region of interest" description="Disordered" evidence="2">
    <location>
        <begin position="1348"/>
        <end position="1422"/>
    </location>
</feature>
<feature type="region of interest" description="Disordered" evidence="2">
    <location>
        <begin position="1"/>
        <end position="39"/>
    </location>
</feature>
<feature type="region of interest" description="Disordered" evidence="2">
    <location>
        <begin position="824"/>
        <end position="886"/>
    </location>
</feature>
<evidence type="ECO:0000313" key="3">
    <source>
        <dbReference type="EMBL" id="KYM81259.1"/>
    </source>
</evidence>
<feature type="region of interest" description="Disordered" evidence="2">
    <location>
        <begin position="1092"/>
        <end position="1171"/>
    </location>
</feature>
<feature type="compositionally biased region" description="Polar residues" evidence="2">
    <location>
        <begin position="208"/>
        <end position="221"/>
    </location>
</feature>
<feature type="compositionally biased region" description="Polar residues" evidence="2">
    <location>
        <begin position="1958"/>
        <end position="1976"/>
    </location>
</feature>
<feature type="compositionally biased region" description="Low complexity" evidence="2">
    <location>
        <begin position="253"/>
        <end position="263"/>
    </location>
</feature>
<feature type="compositionally biased region" description="Basic and acidic residues" evidence="2">
    <location>
        <begin position="1930"/>
        <end position="1940"/>
    </location>
</feature>
<evidence type="ECO:0000256" key="1">
    <source>
        <dbReference type="SAM" id="Coils"/>
    </source>
</evidence>
<feature type="compositionally biased region" description="Low complexity" evidence="2">
    <location>
        <begin position="1354"/>
        <end position="1368"/>
    </location>
</feature>
<feature type="compositionally biased region" description="Basic and acidic residues" evidence="2">
    <location>
        <begin position="840"/>
        <end position="853"/>
    </location>
</feature>
<dbReference type="OrthoDB" id="8197317at2759"/>
<feature type="region of interest" description="Disordered" evidence="2">
    <location>
        <begin position="182"/>
        <end position="266"/>
    </location>
</feature>
<organism evidence="3 4">
    <name type="scientific">Atta colombica</name>
    <dbReference type="NCBI Taxonomy" id="520822"/>
    <lineage>
        <taxon>Eukaryota</taxon>
        <taxon>Metazoa</taxon>
        <taxon>Ecdysozoa</taxon>
        <taxon>Arthropoda</taxon>
        <taxon>Hexapoda</taxon>
        <taxon>Insecta</taxon>
        <taxon>Pterygota</taxon>
        <taxon>Neoptera</taxon>
        <taxon>Endopterygota</taxon>
        <taxon>Hymenoptera</taxon>
        <taxon>Apocrita</taxon>
        <taxon>Aculeata</taxon>
        <taxon>Formicoidea</taxon>
        <taxon>Formicidae</taxon>
        <taxon>Myrmicinae</taxon>
        <taxon>Atta</taxon>
    </lineage>
</organism>
<keyword evidence="4" id="KW-1185">Reference proteome</keyword>
<feature type="compositionally biased region" description="Basic residues" evidence="2">
    <location>
        <begin position="401"/>
        <end position="413"/>
    </location>
</feature>
<feature type="compositionally biased region" description="Low complexity" evidence="2">
    <location>
        <begin position="1092"/>
        <end position="1139"/>
    </location>
</feature>
<feature type="compositionally biased region" description="Polar residues" evidence="2">
    <location>
        <begin position="1"/>
        <end position="10"/>
    </location>
</feature>
<protein>
    <recommendedName>
        <fullName evidence="5">Zinc-finger domain-containing protein</fullName>
    </recommendedName>
</protein>
<feature type="region of interest" description="Disordered" evidence="2">
    <location>
        <begin position="401"/>
        <end position="426"/>
    </location>
</feature>
<proteinExistence type="predicted"/>
<dbReference type="EMBL" id="KQ976540">
    <property type="protein sequence ID" value="KYM81259.1"/>
    <property type="molecule type" value="Genomic_DNA"/>
</dbReference>
<feature type="region of interest" description="Disordered" evidence="2">
    <location>
        <begin position="1310"/>
        <end position="1329"/>
    </location>
</feature>
<feature type="compositionally biased region" description="Polar residues" evidence="2">
    <location>
        <begin position="1369"/>
        <end position="1379"/>
    </location>
</feature>
<reference evidence="3 4" key="1">
    <citation type="submission" date="2015-09" db="EMBL/GenBank/DDBJ databases">
        <title>Atta colombica WGS genome.</title>
        <authorList>
            <person name="Nygaard S."/>
            <person name="Hu H."/>
            <person name="Boomsma J."/>
            <person name="Zhang G."/>
        </authorList>
    </citation>
    <scope>NUCLEOTIDE SEQUENCE [LARGE SCALE GENOMIC DNA]</scope>
    <source>
        <strain evidence="3">Treedump-2</strain>
        <tissue evidence="3">Whole body</tissue>
    </source>
</reference>
<sequence>MASDLSSGCTETIDILDDEKEEGEISLEDVSSSEEGGMGHLTSNYVVGRMRACPDCKSWGDCATWCNAPYHPKNQSRRDPVKGKENRHHVRETGFAATKHMASTLQEKNDDLVPISSDSDMEIVGLTDTSNRSKAKVKKKKRKKKEYETLTNDELISPTSIDMLSSIAEISTVKIYREVSPLRRSSGRSKMISKSPVRRYRSPVIARSSFQSSRSPLNHSRSPILKKSPRKIRSPKRSLRRHSPVKAAKRLPSKLSSPPSTRSYVDRHGEVTRLLKKVKHLDSIGTHASEPSVIRNKESSSLKEKLSNMNILNRASSDDHVHLKGKLKVESETVDDADDEDDLALLRQKALETKQKKSSKSEHSADVESEKRLAVNNDDQDEEALQLRMIALRSAVMKKHQNRVQRGIKTKRPTRSESPFSSSFLDDIPVPSDELLKYASPPCTPSPESNHIEDMDLDTDIEREKEKLPYSPTDKITENVPIDTALLGIEPSDVSFINVNENIGSPVFDDAQDELATNNLTSYYNETYLPYQALPSKPQFYSPSQYNNEAFHSDLNDITGKGFENPHSNGVVCDLIDGICCQESTYSLTNMPDTHDLPVSKDLLTPPVSSYGTFASSLQMQQIVEQPAKDSIIFVNMDSTFRNDKPAYEMQTIPPFNSVANTSTTAYVTKYAESMSPNESMITIDDLPEASVNPLNSPIGDDRNLPAIEYIPMEAAPCQITIEKTLQEPLYMQGIPEVTKDMNKIPTLINRKLVPAPILKSNKRLRQHLKKREMLQPEPEPEPEPTFKNAEMQPVTIVAANANSSIFKPIKLQVVKKSAPALSTLPTFDNSANESLDTSEDQRGSSKEDHETVELGQTDVTTTSSANETTLARRKRRKKEKRRRKNARWMKWFENETNPCLDADVHRDVITNASTLDHIATESDQNKSNDNASTHKILIENGELTRLQSITDTQESINSGDVMTEKRDVENHTILLTSIEYSQEEHIKSHCLSTNPAPDNLNSGTVSKITDTKSVSRRQSIDEDEDELRAILLASLKRTKSADINSPPIAPATPITNSVITNVQTFALNQILTDTMPSTVNTTCIVSNNAPLLLSKPLPSKPSPSKSSPSKPSPSKSSPSKSSPTKLLSSKPLPSKPLSETIKKKINDASLSVQNGRKRNTSLDTVKSPPKKITRKAITSTKVVNNAKKYQNMIVKRRLNLRKIDNNTKPSENAWSNANASKISLHASDTQRFVISLGSDTDTESEGEKNESVSIVEKHQAHQEIPADFEKNLSKFLREVRNEQEQSAAAAAKSSSSSTQATKRDVLQTANGSSNMHTPLAVRHLPASQQEEYRRLKQEILEREKLKLQRKVASNSSSNSSNKLSNTNVASSPIKSLSTCEKKAHVKQNQDNLKTPEKNPPQESSTEGKKNDDVTRDTSELNVCRNSAEKKLSVNIAKHTNSTQSFLQTKNCKKAIPNNLSIRITNVTASSHANGRTIENLLEKQSVTDTQQHRSALRTLSTDEINCKHMQVMLKPNAIERVVTINDKSIVQHDMTINVSQNENLIEPDVKTENLVEKNLNDVDSNNSTFSTASTVKLPNLFSVSSEHEETMETTMSLSQYKAECQQEINGDASTSVLTDNNNSNNDSHKSDSITDDNSTANDIWDTLKKDVKAEVDSLTSLPEAEQERHLRETEHKLVEKRYTILDHLAEMSGNLRQWDLEKEVQTTLANEVRKLKEQLKIAEERLQQQRNRVNSMGPKVSTARQKINVGRRECFKLSRICSTLGNRLMGKNYKLPEAVDQLLSDKLKEIANHTRQFTKKKRVQINDISENSYSSTLQEISESSKDICIEENLSQEQPMNDEAAIIETRPRRDTCLTQSNQNKSLSTEISLDFSQMIPCQLISERREKTSVNASNHCNEEQVTTLNQDNASSSEPRLYQSNPTEQNNEYIKESRTDKSDPAASLELKSSVIASSSSEQNEQTNEKASSLLPSPSSTITTTNTTIYTTTMTKQITPYISILSHLKKPRNINPHGILCPYEMMGICRDEDCQYIHQSRNQT</sequence>
<accession>A0A195BAP6</accession>
<feature type="compositionally biased region" description="Polar residues" evidence="2">
    <location>
        <begin position="858"/>
        <end position="870"/>
    </location>
</feature>
<evidence type="ECO:0000313" key="4">
    <source>
        <dbReference type="Proteomes" id="UP000078540"/>
    </source>
</evidence>
<keyword evidence="1" id="KW-0175">Coiled coil</keyword>
<feature type="region of interest" description="Disordered" evidence="2">
    <location>
        <begin position="1891"/>
        <end position="1980"/>
    </location>
</feature>
<evidence type="ECO:0000256" key="2">
    <source>
        <dbReference type="SAM" id="MobiDB-lite"/>
    </source>
</evidence>
<feature type="coiled-coil region" evidence="1">
    <location>
        <begin position="1706"/>
        <end position="1737"/>
    </location>
</feature>
<feature type="compositionally biased region" description="Polar residues" evidence="2">
    <location>
        <begin position="1891"/>
        <end position="1929"/>
    </location>
</feature>
<evidence type="ECO:0008006" key="5">
    <source>
        <dbReference type="Google" id="ProtNLM"/>
    </source>
</evidence>
<feature type="compositionally biased region" description="Polar residues" evidence="2">
    <location>
        <begin position="824"/>
        <end position="836"/>
    </location>
</feature>
<feature type="region of interest" description="Disordered" evidence="2">
    <location>
        <begin position="1614"/>
        <end position="1641"/>
    </location>
</feature>
<feature type="compositionally biased region" description="Acidic residues" evidence="2">
    <location>
        <begin position="14"/>
        <end position="27"/>
    </location>
</feature>
<feature type="region of interest" description="Disordered" evidence="2">
    <location>
        <begin position="352"/>
        <end position="371"/>
    </location>
</feature>
<name>A0A195BAP6_9HYME</name>
<dbReference type="Proteomes" id="UP000078540">
    <property type="component" value="Unassembled WGS sequence"/>
</dbReference>
<feature type="compositionally biased region" description="Basic and acidic residues" evidence="2">
    <location>
        <begin position="1406"/>
        <end position="1419"/>
    </location>
</feature>
<gene>
    <name evidence="3" type="ORF">ALC53_08330</name>
</gene>
<dbReference type="STRING" id="520822.A0A195BAP6"/>
<dbReference type="KEGG" id="acoc:108688626"/>